<feature type="compositionally biased region" description="Pro residues" evidence="1">
    <location>
        <begin position="279"/>
        <end position="293"/>
    </location>
</feature>
<feature type="compositionally biased region" description="Gly residues" evidence="1">
    <location>
        <begin position="348"/>
        <end position="367"/>
    </location>
</feature>
<accession>A0A919TWX1</accession>
<name>A0A919TWX1_9ACTN</name>
<dbReference type="RefSeq" id="WP_203813429.1">
    <property type="nucleotide sequence ID" value="NZ_BOMY01000053.1"/>
</dbReference>
<sequence>MTAPARPPALLARNVGATVVVRAEGEPPDAGRDFATALPPGPAVVVCTAAANANPGLFAVLPAIVTDHFPGSPGVRLVLLGGDIASGVRAVNAAHGLAEQLRVPVTVPLGPLYDGTGPARWVTCSPDGTSVYEDPWDGLPPSSAGPVVLRPTPTIPVHRGIRTAGGWTFATVPSPVGSGRALAGPLIEVDAGPEGFLVAGLPYPAAPFAELLTARLSGPTGPVGSVVVFGHGLPDQPKLLAELADALGVPVVSPAGEMSVSWSGVLTTTTDFLCWTPGNPDPDPLGPILPVPETPENHPQISAAPASAAPVSPAPISAAPATAAPGSAAPGLGGPGYAAPGAGAPGAGGPGLGGPGLDGPGLGGPGAAGPRATGSPPTAPRLADSPTVEVRPAPERRGRAARGVGAGAAPALGEAPTVETPRPVAVPTLSPANSVALRLPKRGKQAAPPPQEAPVPLSAPTAGPASAAAPTKSPVPSIIPIPTGGLDRAQGPAEGPYQAQRAAETLDQTQKLAPGPDRAQKPSPDSDQSDGAADGSDQTRNPTQASDQARNPAEAPAPARSSADRLEQVRNPAQASDEARSVADGLEQVRNPVQASDEARSVADGLEQVRNPAEVPDQAPSVADEAGRKPAGDSGAARKPAVAVVARRPEPVSAAMIALLTPHPTAEAGAVAVPVPVPRLVEAVAAEAEGAAPGPGENVAALAVGDAPEAQAGPESGSQAESGTDAEGGTQAESATQAGSATEAGSGTDAVVEAAIAPEPVLAPRPSVGRPLWISASDWTADDRPRLRTVLSGRYDTHARVVVRTLAEQPGLRAASDSVELVAGLVALRAYCAGEREQVNKALRTGRGADDAAVVARGAAYGLKAMPAVLGPVYRTGRLTAEQTAAYRTGAELVEPGFLDVHLSAGKPSAGCTEFVIWSVSARRLGKLGGDEPAALFPPATRFVVLGVDEGRVLLCDTGPGRPGTDRVLARLQAVAAGSAERAEAAEAPGVDEAGRAYRRDEVVA</sequence>
<feature type="region of interest" description="Disordered" evidence="1">
    <location>
        <begin position="277"/>
        <end position="327"/>
    </location>
</feature>
<feature type="compositionally biased region" description="Low complexity" evidence="1">
    <location>
        <begin position="454"/>
        <end position="476"/>
    </location>
</feature>
<dbReference type="Proteomes" id="UP000623608">
    <property type="component" value="Unassembled WGS sequence"/>
</dbReference>
<evidence type="ECO:0008006" key="4">
    <source>
        <dbReference type="Google" id="ProtNLM"/>
    </source>
</evidence>
<evidence type="ECO:0000256" key="1">
    <source>
        <dbReference type="SAM" id="MobiDB-lite"/>
    </source>
</evidence>
<proteinExistence type="predicted"/>
<feature type="compositionally biased region" description="Polar residues" evidence="1">
    <location>
        <begin position="539"/>
        <end position="548"/>
    </location>
</feature>
<dbReference type="EMBL" id="BOMY01000053">
    <property type="protein sequence ID" value="GIF25611.1"/>
    <property type="molecule type" value="Genomic_DNA"/>
</dbReference>
<feature type="region of interest" description="Disordered" evidence="1">
    <location>
        <begin position="709"/>
        <end position="747"/>
    </location>
</feature>
<feature type="compositionally biased region" description="Polar residues" evidence="1">
    <location>
        <begin position="731"/>
        <end position="745"/>
    </location>
</feature>
<organism evidence="2 3">
    <name type="scientific">Paractinoplanes tereljensis</name>
    <dbReference type="NCBI Taxonomy" id="571912"/>
    <lineage>
        <taxon>Bacteria</taxon>
        <taxon>Bacillati</taxon>
        <taxon>Actinomycetota</taxon>
        <taxon>Actinomycetes</taxon>
        <taxon>Micromonosporales</taxon>
        <taxon>Micromonosporaceae</taxon>
        <taxon>Paractinoplanes</taxon>
    </lineage>
</organism>
<keyword evidence="3" id="KW-1185">Reference proteome</keyword>
<feature type="compositionally biased region" description="Low complexity" evidence="1">
    <location>
        <begin position="401"/>
        <end position="415"/>
    </location>
</feature>
<feature type="region of interest" description="Disordered" evidence="1">
    <location>
        <begin position="348"/>
        <end position="642"/>
    </location>
</feature>
<protein>
    <recommendedName>
        <fullName evidence="4">NAD(+)--protein-arginine ADP-ribosyltransferase</fullName>
    </recommendedName>
</protein>
<feature type="compositionally biased region" description="Low complexity" evidence="1">
    <location>
        <begin position="302"/>
        <end position="327"/>
    </location>
</feature>
<dbReference type="Gene3D" id="3.90.176.10">
    <property type="entry name" value="Toxin ADP-ribosyltransferase, Chain A, domain 1"/>
    <property type="match status" value="1"/>
</dbReference>
<evidence type="ECO:0000313" key="3">
    <source>
        <dbReference type="Proteomes" id="UP000623608"/>
    </source>
</evidence>
<comment type="caution">
    <text evidence="2">The sequence shown here is derived from an EMBL/GenBank/DDBJ whole genome shotgun (WGS) entry which is preliminary data.</text>
</comment>
<reference evidence="2" key="1">
    <citation type="submission" date="2021-01" db="EMBL/GenBank/DDBJ databases">
        <title>Whole genome shotgun sequence of Actinoplanes tereljensis NBRC 105297.</title>
        <authorList>
            <person name="Komaki H."/>
            <person name="Tamura T."/>
        </authorList>
    </citation>
    <scope>NUCLEOTIDE SEQUENCE</scope>
    <source>
        <strain evidence="2">NBRC 105297</strain>
    </source>
</reference>
<feature type="compositionally biased region" description="Low complexity" evidence="1">
    <location>
        <begin position="522"/>
        <end position="538"/>
    </location>
</feature>
<dbReference type="AlphaFoldDB" id="A0A919TWX1"/>
<gene>
    <name evidence="2" type="ORF">Ate02nite_83410</name>
</gene>
<feature type="compositionally biased region" description="Low complexity" evidence="1">
    <location>
        <begin position="549"/>
        <end position="561"/>
    </location>
</feature>
<evidence type="ECO:0000313" key="2">
    <source>
        <dbReference type="EMBL" id="GIF25611.1"/>
    </source>
</evidence>